<dbReference type="PANTHER" id="PTHR14948:SF46">
    <property type="entry name" value="DISPANIN SUBFAMILY A MEMBER 2B-LIKE-RELATED"/>
    <property type="match status" value="1"/>
</dbReference>
<reference evidence="8" key="1">
    <citation type="submission" date="2023-08" db="EMBL/GenBank/DDBJ databases">
        <authorList>
            <person name="Alioto T."/>
            <person name="Alioto T."/>
            <person name="Gomez Garrido J."/>
        </authorList>
    </citation>
    <scope>NUCLEOTIDE SEQUENCE</scope>
</reference>
<evidence type="ECO:0000313" key="9">
    <source>
        <dbReference type="Proteomes" id="UP001178508"/>
    </source>
</evidence>
<keyword evidence="3 7" id="KW-0812">Transmembrane</keyword>
<comment type="subcellular location">
    <subcellularLocation>
        <location evidence="1">Membrane</location>
    </subcellularLocation>
</comment>
<proteinExistence type="inferred from homology"/>
<dbReference type="InterPro" id="IPR051423">
    <property type="entry name" value="CD225/Dispanin"/>
</dbReference>
<evidence type="ECO:0000256" key="5">
    <source>
        <dbReference type="ARBA" id="ARBA00023136"/>
    </source>
</evidence>
<comment type="similarity">
    <text evidence="2">Belongs to the CD225/Dispanin family.</text>
</comment>
<protein>
    <submittedName>
        <fullName evidence="8">Proline-rich transmembrane protein 1-like</fullName>
    </submittedName>
</protein>
<organism evidence="8 9">
    <name type="scientific">Xyrichtys novacula</name>
    <name type="common">Pearly razorfish</name>
    <name type="synonym">Hemipteronotus novacula</name>
    <dbReference type="NCBI Taxonomy" id="13765"/>
    <lineage>
        <taxon>Eukaryota</taxon>
        <taxon>Metazoa</taxon>
        <taxon>Chordata</taxon>
        <taxon>Craniata</taxon>
        <taxon>Vertebrata</taxon>
        <taxon>Euteleostomi</taxon>
        <taxon>Actinopterygii</taxon>
        <taxon>Neopterygii</taxon>
        <taxon>Teleostei</taxon>
        <taxon>Neoteleostei</taxon>
        <taxon>Acanthomorphata</taxon>
        <taxon>Eupercaria</taxon>
        <taxon>Labriformes</taxon>
        <taxon>Labridae</taxon>
        <taxon>Xyrichtys</taxon>
    </lineage>
</organism>
<feature type="compositionally biased region" description="Low complexity" evidence="6">
    <location>
        <begin position="57"/>
        <end position="77"/>
    </location>
</feature>
<gene>
    <name evidence="8" type="ORF">XNOV1_A010662</name>
</gene>
<dbReference type="PANTHER" id="PTHR14948">
    <property type="entry name" value="NG5"/>
    <property type="match status" value="1"/>
</dbReference>
<evidence type="ECO:0000256" key="6">
    <source>
        <dbReference type="SAM" id="MobiDB-lite"/>
    </source>
</evidence>
<feature type="compositionally biased region" description="Pro residues" evidence="6">
    <location>
        <begin position="39"/>
        <end position="56"/>
    </location>
</feature>
<evidence type="ECO:0000313" key="8">
    <source>
        <dbReference type="EMBL" id="CAJ1062039.1"/>
    </source>
</evidence>
<dbReference type="AlphaFoldDB" id="A0AAV1FMM9"/>
<name>A0AAV1FMM9_XYRNO</name>
<evidence type="ECO:0000256" key="1">
    <source>
        <dbReference type="ARBA" id="ARBA00004370"/>
    </source>
</evidence>
<keyword evidence="9" id="KW-1185">Reference proteome</keyword>
<feature type="transmembrane region" description="Helical" evidence="7">
    <location>
        <begin position="158"/>
        <end position="181"/>
    </location>
</feature>
<dbReference type="EMBL" id="OY660871">
    <property type="protein sequence ID" value="CAJ1062039.1"/>
    <property type="molecule type" value="Genomic_DNA"/>
</dbReference>
<evidence type="ECO:0000256" key="3">
    <source>
        <dbReference type="ARBA" id="ARBA00022692"/>
    </source>
</evidence>
<feature type="region of interest" description="Disordered" evidence="6">
    <location>
        <begin position="1"/>
        <end position="77"/>
    </location>
</feature>
<evidence type="ECO:0000256" key="2">
    <source>
        <dbReference type="ARBA" id="ARBA00006843"/>
    </source>
</evidence>
<dbReference type="GO" id="GO:0016020">
    <property type="term" value="C:membrane"/>
    <property type="evidence" value="ECO:0007669"/>
    <property type="project" value="UniProtKB-SubCell"/>
</dbReference>
<feature type="transmembrane region" description="Helical" evidence="7">
    <location>
        <begin position="107"/>
        <end position="129"/>
    </location>
</feature>
<evidence type="ECO:0000256" key="4">
    <source>
        <dbReference type="ARBA" id="ARBA00022989"/>
    </source>
</evidence>
<keyword evidence="4 7" id="KW-1133">Transmembrane helix</keyword>
<dbReference type="Proteomes" id="UP001178508">
    <property type="component" value="Chromosome 8"/>
</dbReference>
<dbReference type="Pfam" id="PF04505">
    <property type="entry name" value="CD225"/>
    <property type="match status" value="1"/>
</dbReference>
<sequence length="183" mass="19080">MDPNYSAGAPTVEGSGEKSSMGQAAPPPYQANPAAWAPQPGPGYPPQSGPGYPPQPQGYGAPPQQYGAPGYGQQPYPAGQPYPGQTVVVQPKHYVVPTPLQNPVNDYLAYSIFTMLCCCLPLGIAALIYSITTREANHTGDQLGAERSSRMARTLNHVGLGIGLGTIILCIVYAVVVGALVSQ</sequence>
<accession>A0AAV1FMM9</accession>
<dbReference type="InterPro" id="IPR007593">
    <property type="entry name" value="CD225/Dispanin_fam"/>
</dbReference>
<keyword evidence="5 7" id="KW-0472">Membrane</keyword>
<evidence type="ECO:0000256" key="7">
    <source>
        <dbReference type="SAM" id="Phobius"/>
    </source>
</evidence>